<dbReference type="CDD" id="cd03801">
    <property type="entry name" value="GT4_PimA-like"/>
    <property type="match status" value="1"/>
</dbReference>
<dbReference type="Gene3D" id="3.40.50.2000">
    <property type="entry name" value="Glycogen Phosphorylase B"/>
    <property type="match status" value="1"/>
</dbReference>
<organism evidence="1 2">
    <name type="scientific">Poseidonibacter ostreae</name>
    <dbReference type="NCBI Taxonomy" id="2654171"/>
    <lineage>
        <taxon>Bacteria</taxon>
        <taxon>Pseudomonadati</taxon>
        <taxon>Campylobacterota</taxon>
        <taxon>Epsilonproteobacteria</taxon>
        <taxon>Campylobacterales</taxon>
        <taxon>Arcobacteraceae</taxon>
        <taxon>Poseidonibacter</taxon>
    </lineage>
</organism>
<sequence>MKKLLVIGYVWPEPNSSAAGTHIMSIMRLFKANGYKVEFCTPCAISEHSIDLNEEGISSSSIELNSDSFDVYIKAYNPDTVLFDRFMMEEQFGWRVELNCPNALKILDTEDLQLLRNARHQALKENRDVSKADLFSTLAKREISAILRCDISLIISSYEMKLLKETFKVDSSLLHHLPFMVDLDKCPSKTKAYEERKHFMTIGNFRHAPNWDVVLYLQKIWPLIRKQLPKAQLHIYGSYPPPKATALNNPKTGFLIKGWAADAFEVIENSRVCLAPIRFGAGIKGKLLDAMIMQTPSITSSIGSEGMYENETWPGFISDEVEEFAKKAVELYNDKKLWNEAKINSSILLKSKYDADILSKQLIEKIDEVYENLEEYRLENFIGSMLKHHSMASTKYMSQWIEEKNKNIKTK</sequence>
<accession>A0A6L4WQH6</accession>
<evidence type="ECO:0000313" key="2">
    <source>
        <dbReference type="Proteomes" id="UP000472839"/>
    </source>
</evidence>
<reference evidence="1 2" key="1">
    <citation type="submission" date="2019-10" db="EMBL/GenBank/DDBJ databases">
        <title>Poseidonibacter ostreae sp. nov., isolated from the gut of the Ostrea denselamellosa.</title>
        <authorList>
            <person name="Choi A."/>
        </authorList>
    </citation>
    <scope>NUCLEOTIDE SEQUENCE [LARGE SCALE GENOMIC DNA]</scope>
    <source>
        <strain evidence="1 2">SJOD-M-33</strain>
    </source>
</reference>
<dbReference type="Pfam" id="PF13692">
    <property type="entry name" value="Glyco_trans_1_4"/>
    <property type="match status" value="1"/>
</dbReference>
<comment type="caution">
    <text evidence="1">The sequence shown here is derived from an EMBL/GenBank/DDBJ whole genome shotgun (WGS) entry which is preliminary data.</text>
</comment>
<evidence type="ECO:0000313" key="1">
    <source>
        <dbReference type="EMBL" id="KAB7886209.1"/>
    </source>
</evidence>
<dbReference type="SUPFAM" id="SSF53756">
    <property type="entry name" value="UDP-Glycosyltransferase/glycogen phosphorylase"/>
    <property type="match status" value="1"/>
</dbReference>
<protein>
    <submittedName>
        <fullName evidence="1">Glycosyltransferase</fullName>
    </submittedName>
</protein>
<dbReference type="AlphaFoldDB" id="A0A6L4WQH6"/>
<dbReference type="Proteomes" id="UP000472839">
    <property type="component" value="Unassembled WGS sequence"/>
</dbReference>
<dbReference type="EMBL" id="WFKK01000045">
    <property type="protein sequence ID" value="KAB7886209.1"/>
    <property type="molecule type" value="Genomic_DNA"/>
</dbReference>
<gene>
    <name evidence="1" type="ORF">GBG19_12695</name>
</gene>
<name>A0A6L4WQH6_9BACT</name>
<proteinExistence type="predicted"/>